<dbReference type="AlphaFoldDB" id="A0A2T0SW19"/>
<dbReference type="PROSITE" id="PS51257">
    <property type="entry name" value="PROKAR_LIPOPROTEIN"/>
    <property type="match status" value="1"/>
</dbReference>
<proteinExistence type="predicted"/>
<dbReference type="EMBL" id="PVTE01000010">
    <property type="protein sequence ID" value="PRY37599.1"/>
    <property type="molecule type" value="Genomic_DNA"/>
</dbReference>
<evidence type="ECO:0000313" key="3">
    <source>
        <dbReference type="Proteomes" id="UP000238375"/>
    </source>
</evidence>
<keyword evidence="3" id="KW-1185">Reference proteome</keyword>
<feature type="chain" id="PRO_5015767209" evidence="1">
    <location>
        <begin position="26"/>
        <end position="503"/>
    </location>
</feature>
<accession>A0A2T0SW19</accession>
<dbReference type="OrthoDB" id="1067458at2"/>
<gene>
    <name evidence="2" type="ORF">CLV58_11068</name>
</gene>
<organism evidence="2 3">
    <name type="scientific">Spirosoma oryzae</name>
    <dbReference type="NCBI Taxonomy" id="1469603"/>
    <lineage>
        <taxon>Bacteria</taxon>
        <taxon>Pseudomonadati</taxon>
        <taxon>Bacteroidota</taxon>
        <taxon>Cytophagia</taxon>
        <taxon>Cytophagales</taxon>
        <taxon>Cytophagaceae</taxon>
        <taxon>Spirosoma</taxon>
    </lineage>
</organism>
<dbReference type="RefSeq" id="WP_106138319.1">
    <property type="nucleotide sequence ID" value="NZ_PVTE01000010.1"/>
</dbReference>
<evidence type="ECO:0000313" key="2">
    <source>
        <dbReference type="EMBL" id="PRY37599.1"/>
    </source>
</evidence>
<sequence>MTRNSVYLSALLLASVCTLSGCSSPADDLDSQVSDALSDNAIDVSEADALRVYIGRENRELGKDDKTKAIILPDGKIDESALLAFVKRNRTYRKLAKEGKTPSVALSGGATAATKPISLNLYLEASGSMFPYDAPSGNGTFKRTLNDLLTGFDATNAGQGKIYVVNTEVNPLGLSLSQFFKERNIFTVAKTKGKTTSTDFEKIFKTILSETSGNNLSVLVSDLIYSDPALTGMSAQKTLDAASSLLTTVFNPYVNTHSMLVLKLDADFDGTYYSWNNVKRTYKGERPYYLCLIGRNEVMQQLYASPTYAQIRRFEQLPGFADSWFFGRTDGAAAPAFTVLVNDPTKKGRFKRSADEVRERAKVVHALTDVQPDVADKNLTIPVAVDLSALHLPTSVLTDPSQYVVDGKDNFKVTAVQPYQGANGMTHKLLLTSDRPARGDRTASIRLRRQFPPRWIANTTTTNDQQPDANSTFGLQNLLQGVDRAYNPNNQPEYFTLTIELKE</sequence>
<reference evidence="2 3" key="1">
    <citation type="submission" date="2018-03" db="EMBL/GenBank/DDBJ databases">
        <title>Genomic Encyclopedia of Archaeal and Bacterial Type Strains, Phase II (KMG-II): from individual species to whole genera.</title>
        <authorList>
            <person name="Goeker M."/>
        </authorList>
    </citation>
    <scope>NUCLEOTIDE SEQUENCE [LARGE SCALE GENOMIC DNA]</scope>
    <source>
        <strain evidence="2 3">DSM 28354</strain>
    </source>
</reference>
<keyword evidence="1" id="KW-0732">Signal</keyword>
<evidence type="ECO:0000256" key="1">
    <source>
        <dbReference type="SAM" id="SignalP"/>
    </source>
</evidence>
<comment type="caution">
    <text evidence="2">The sequence shown here is derived from an EMBL/GenBank/DDBJ whole genome shotgun (WGS) entry which is preliminary data.</text>
</comment>
<feature type="signal peptide" evidence="1">
    <location>
        <begin position="1"/>
        <end position="25"/>
    </location>
</feature>
<dbReference type="Proteomes" id="UP000238375">
    <property type="component" value="Unassembled WGS sequence"/>
</dbReference>
<protein>
    <submittedName>
        <fullName evidence="2">Uncharacterized protein</fullName>
    </submittedName>
</protein>
<name>A0A2T0SW19_9BACT</name>